<keyword evidence="2 6" id="KW-0689">Ribosomal protein</keyword>
<evidence type="ECO:0000313" key="10">
    <source>
        <dbReference type="Proteomes" id="UP000034696"/>
    </source>
</evidence>
<dbReference type="Pfam" id="PF00333">
    <property type="entry name" value="Ribosomal_S5"/>
    <property type="match status" value="1"/>
</dbReference>
<dbReference type="Proteomes" id="UP000034696">
    <property type="component" value="Unassembled WGS sequence"/>
</dbReference>
<evidence type="ECO:0000256" key="4">
    <source>
        <dbReference type="ARBA" id="ARBA00035255"/>
    </source>
</evidence>
<protein>
    <recommendedName>
        <fullName evidence="4">Small ribosomal subunit protein uS5</fullName>
    </recommendedName>
    <alternativeName>
        <fullName evidence="5">30S ribosomal protein S5</fullName>
    </alternativeName>
</protein>
<dbReference type="PROSITE" id="PS50881">
    <property type="entry name" value="S5_DSRBD"/>
    <property type="match status" value="1"/>
</dbReference>
<feature type="domain" description="S5 DRBM" evidence="8">
    <location>
        <begin position="14"/>
        <end position="77"/>
    </location>
</feature>
<dbReference type="FunFam" id="3.30.230.10:FF:000002">
    <property type="entry name" value="30S ribosomal protein S5"/>
    <property type="match status" value="1"/>
</dbReference>
<evidence type="ECO:0000256" key="5">
    <source>
        <dbReference type="ARBA" id="ARBA00035519"/>
    </source>
</evidence>
<sequence length="156" mass="17136">MARFNPNRREKSEFSEKMVDLRRVARVMAGGRRFTFRATLVIGDKKGRVGVGIGKGTHTALAMEKAIRSAKKNMMKVPLTQTYSIPFEIEAKYGAARVRMRPIAKGRGLVAGGAVRSVLELAGITDTSAKIISHTKNKISNARAAIEALKKLRNIK</sequence>
<evidence type="ECO:0000256" key="1">
    <source>
        <dbReference type="ARBA" id="ARBA00008945"/>
    </source>
</evidence>
<evidence type="ECO:0000256" key="2">
    <source>
        <dbReference type="ARBA" id="ARBA00022980"/>
    </source>
</evidence>
<dbReference type="InterPro" id="IPR020568">
    <property type="entry name" value="Ribosomal_Su5_D2-typ_SF"/>
</dbReference>
<name>A0A0G1MA90_9BACT</name>
<keyword evidence="3 6" id="KW-0687">Ribonucleoprotein</keyword>
<dbReference type="InterPro" id="IPR005324">
    <property type="entry name" value="Ribosomal_uS5_C"/>
</dbReference>
<dbReference type="PANTHER" id="PTHR48277">
    <property type="entry name" value="MITOCHONDRIAL RIBOSOMAL PROTEIN S5"/>
    <property type="match status" value="1"/>
</dbReference>
<dbReference type="GO" id="GO:1990904">
    <property type="term" value="C:ribonucleoprotein complex"/>
    <property type="evidence" value="ECO:0007669"/>
    <property type="project" value="UniProtKB-UniRule"/>
</dbReference>
<dbReference type="PANTHER" id="PTHR48277:SF1">
    <property type="entry name" value="MITOCHONDRIAL RIBOSOMAL PROTEIN S5"/>
    <property type="match status" value="1"/>
</dbReference>
<evidence type="ECO:0000259" key="8">
    <source>
        <dbReference type="PROSITE" id="PS50881"/>
    </source>
</evidence>
<organism evidence="9 10">
    <name type="scientific">Candidatus Giovannonibacteria bacterium GW2011_GWA2_45_21</name>
    <dbReference type="NCBI Taxonomy" id="1618649"/>
    <lineage>
        <taxon>Bacteria</taxon>
        <taxon>Candidatus Giovannoniibacteriota</taxon>
    </lineage>
</organism>
<dbReference type="GO" id="GO:0005737">
    <property type="term" value="C:cytoplasm"/>
    <property type="evidence" value="ECO:0007669"/>
    <property type="project" value="UniProtKB-ARBA"/>
</dbReference>
<dbReference type="SUPFAM" id="SSF54768">
    <property type="entry name" value="dsRNA-binding domain-like"/>
    <property type="match status" value="1"/>
</dbReference>
<dbReference type="PATRIC" id="fig|1618649.3.peg.44"/>
<gene>
    <name evidence="9" type="ORF">UX06_C0002G0012</name>
</gene>
<evidence type="ECO:0000256" key="3">
    <source>
        <dbReference type="ARBA" id="ARBA00023274"/>
    </source>
</evidence>
<dbReference type="GO" id="GO:0005840">
    <property type="term" value="C:ribosome"/>
    <property type="evidence" value="ECO:0007669"/>
    <property type="project" value="UniProtKB-KW"/>
</dbReference>
<dbReference type="Gene3D" id="3.30.230.10">
    <property type="match status" value="1"/>
</dbReference>
<dbReference type="AlphaFoldDB" id="A0A0G1MA90"/>
<accession>A0A0G1MA90</accession>
<dbReference type="SUPFAM" id="SSF54211">
    <property type="entry name" value="Ribosomal protein S5 domain 2-like"/>
    <property type="match status" value="1"/>
</dbReference>
<comment type="caution">
    <text evidence="9">The sequence shown here is derived from an EMBL/GenBank/DDBJ whole genome shotgun (WGS) entry which is preliminary data.</text>
</comment>
<evidence type="ECO:0000256" key="7">
    <source>
        <dbReference type="RuleBase" id="RU003823"/>
    </source>
</evidence>
<dbReference type="InterPro" id="IPR000851">
    <property type="entry name" value="Ribosomal_uS5"/>
</dbReference>
<proteinExistence type="inferred from homology"/>
<comment type="similarity">
    <text evidence="1 7">Belongs to the universal ribosomal protein uS5 family.</text>
</comment>
<dbReference type="Pfam" id="PF03719">
    <property type="entry name" value="Ribosomal_S5_C"/>
    <property type="match status" value="1"/>
</dbReference>
<dbReference type="GO" id="GO:0006412">
    <property type="term" value="P:translation"/>
    <property type="evidence" value="ECO:0007669"/>
    <property type="project" value="InterPro"/>
</dbReference>
<dbReference type="InterPro" id="IPR013810">
    <property type="entry name" value="Ribosomal_uS5_N"/>
</dbReference>
<evidence type="ECO:0000313" key="9">
    <source>
        <dbReference type="EMBL" id="KKU05186.1"/>
    </source>
</evidence>
<dbReference type="Gene3D" id="3.30.160.20">
    <property type="match status" value="1"/>
</dbReference>
<dbReference type="GO" id="GO:0003735">
    <property type="term" value="F:structural constituent of ribosome"/>
    <property type="evidence" value="ECO:0007669"/>
    <property type="project" value="UniProtKB-UniRule"/>
</dbReference>
<dbReference type="GO" id="GO:0003723">
    <property type="term" value="F:RNA binding"/>
    <property type="evidence" value="ECO:0007669"/>
    <property type="project" value="InterPro"/>
</dbReference>
<dbReference type="EMBL" id="LCKT01000002">
    <property type="protein sequence ID" value="KKU05186.1"/>
    <property type="molecule type" value="Genomic_DNA"/>
</dbReference>
<evidence type="ECO:0000256" key="6">
    <source>
        <dbReference type="PROSITE-ProRule" id="PRU00268"/>
    </source>
</evidence>
<dbReference type="InterPro" id="IPR014721">
    <property type="entry name" value="Ribsml_uS5_D2-typ_fold_subgr"/>
</dbReference>
<reference evidence="9 10" key="1">
    <citation type="journal article" date="2015" name="Nature">
        <title>rRNA introns, odd ribosomes, and small enigmatic genomes across a large radiation of phyla.</title>
        <authorList>
            <person name="Brown C.T."/>
            <person name="Hug L.A."/>
            <person name="Thomas B.C."/>
            <person name="Sharon I."/>
            <person name="Castelle C.J."/>
            <person name="Singh A."/>
            <person name="Wilkins M.J."/>
            <person name="Williams K.H."/>
            <person name="Banfield J.F."/>
        </authorList>
    </citation>
    <scope>NUCLEOTIDE SEQUENCE [LARGE SCALE GENOMIC DNA]</scope>
</reference>